<feature type="transmembrane region" description="Helical" evidence="19">
    <location>
        <begin position="306"/>
        <end position="327"/>
    </location>
</feature>
<keyword evidence="5 19" id="KW-0812">Transmembrane</keyword>
<evidence type="ECO:0000256" key="18">
    <source>
        <dbReference type="ARBA" id="ARBA00069705"/>
    </source>
</evidence>
<keyword evidence="14" id="KW-0753">Steroid metabolism</keyword>
<comment type="similarity">
    <text evidence="2">Belongs to the ERG4/ERG24 family.</text>
</comment>
<sequence length="441" mass="50331">MARPKSTLLNPRTTHFEFFGPIGVTFVFLTTSLLPYLLYFACEQPGQCPPSSVTALVNRLQAITLAELFNAQVCLLYIGWFLYLVVLYYVVPGSLVPGTELRTGERLTYRINGFRSLLVTCGLIFLLHRVYGPAPFIYITDHFVHWITAAWLFATLQALFLYVRSFRNHSSKPANPPVLLALGGNSSNWFYDFFIGRELNPRVLGGTLDLKVFCELRPGIIGWLVLNFSFLIKQAQALDGYITESMALIFFLQGLYTFDTFIYESSVLTTMDVTTDGFGWMLSFGDLAWVPFIFSIQARYLALEPVLLGPVGTGLVVAVGIASFLIFRLSNSQKNIFRTNPHDPRVRGLKYIETESGSKLLISGWWGLARHINYLGDWLFGLSWCLTTGFGSPIPYFYIIYFGILLIHRERRDDHKCRLKYKQDWDRYCSIVKYRIVPGIY</sequence>
<dbReference type="PANTHER" id="PTHR21257:SF52">
    <property type="entry name" value="DELTA(14)-STEROL REDUCTASE TM7SF2"/>
    <property type="match status" value="1"/>
</dbReference>
<evidence type="ECO:0000313" key="21">
    <source>
        <dbReference type="Proteomes" id="UP000268162"/>
    </source>
</evidence>
<dbReference type="EC" id="1.3.1.70" evidence="3"/>
<feature type="transmembrane region" description="Helical" evidence="19">
    <location>
        <begin position="112"/>
        <end position="131"/>
    </location>
</feature>
<dbReference type="Proteomes" id="UP000268162">
    <property type="component" value="Unassembled WGS sequence"/>
</dbReference>
<evidence type="ECO:0000256" key="5">
    <source>
        <dbReference type="ARBA" id="ARBA00022692"/>
    </source>
</evidence>
<evidence type="ECO:0000256" key="14">
    <source>
        <dbReference type="ARBA" id="ARBA00023221"/>
    </source>
</evidence>
<keyword evidence="7" id="KW-0752">Steroid biosynthesis</keyword>
<proteinExistence type="inferred from homology"/>
<evidence type="ECO:0000256" key="6">
    <source>
        <dbReference type="ARBA" id="ARBA00022857"/>
    </source>
</evidence>
<keyword evidence="8 19" id="KW-1133">Transmembrane helix</keyword>
<evidence type="ECO:0000313" key="20">
    <source>
        <dbReference type="EMBL" id="RKP34806.1"/>
    </source>
</evidence>
<keyword evidence="12 19" id="KW-0472">Membrane</keyword>
<dbReference type="InterPro" id="IPR001171">
    <property type="entry name" value="ERG24_DHCR-like"/>
</dbReference>
<evidence type="ECO:0000256" key="13">
    <source>
        <dbReference type="ARBA" id="ARBA00023166"/>
    </source>
</evidence>
<evidence type="ECO:0000256" key="19">
    <source>
        <dbReference type="SAM" id="Phobius"/>
    </source>
</evidence>
<gene>
    <name evidence="20" type="ORF">BJ085DRAFT_16039</name>
</gene>
<feature type="transmembrane region" description="Helical" evidence="19">
    <location>
        <begin position="69"/>
        <end position="91"/>
    </location>
</feature>
<dbReference type="AlphaFoldDB" id="A0A4P9ZN22"/>
<dbReference type="Gene3D" id="1.20.120.1630">
    <property type="match status" value="1"/>
</dbReference>
<keyword evidence="6" id="KW-0521">NADP</keyword>
<organism evidence="20 21">
    <name type="scientific">Dimargaris cristalligena</name>
    <dbReference type="NCBI Taxonomy" id="215637"/>
    <lineage>
        <taxon>Eukaryota</taxon>
        <taxon>Fungi</taxon>
        <taxon>Fungi incertae sedis</taxon>
        <taxon>Zoopagomycota</taxon>
        <taxon>Kickxellomycotina</taxon>
        <taxon>Dimargaritomycetes</taxon>
        <taxon>Dimargaritales</taxon>
        <taxon>Dimargaritaceae</taxon>
        <taxon>Dimargaris</taxon>
    </lineage>
</organism>
<name>A0A4P9ZN22_9FUNG</name>
<dbReference type="GO" id="GO:0006696">
    <property type="term" value="P:ergosterol biosynthetic process"/>
    <property type="evidence" value="ECO:0007669"/>
    <property type="project" value="TreeGrafter"/>
</dbReference>
<dbReference type="STRING" id="215637.A0A4P9ZN22"/>
<keyword evidence="21" id="KW-1185">Reference proteome</keyword>
<evidence type="ECO:0000256" key="16">
    <source>
        <dbReference type="ARBA" id="ARBA00031227"/>
    </source>
</evidence>
<evidence type="ECO:0000256" key="1">
    <source>
        <dbReference type="ARBA" id="ARBA00004141"/>
    </source>
</evidence>
<evidence type="ECO:0000256" key="10">
    <source>
        <dbReference type="ARBA" id="ARBA00023011"/>
    </source>
</evidence>
<protein>
    <recommendedName>
        <fullName evidence="18">Delta(14)-sterol reductase</fullName>
        <ecNumber evidence="3">1.3.1.70</ecNumber>
    </recommendedName>
    <alternativeName>
        <fullName evidence="15">C-14 sterol reductase</fullName>
    </alternativeName>
    <alternativeName>
        <fullName evidence="16">Sterol C14-reductase</fullName>
    </alternativeName>
</protein>
<evidence type="ECO:0000256" key="2">
    <source>
        <dbReference type="ARBA" id="ARBA00005402"/>
    </source>
</evidence>
<keyword evidence="4" id="KW-0444">Lipid biosynthesis</keyword>
<keyword evidence="11" id="KW-0443">Lipid metabolism</keyword>
<dbReference type="GO" id="GO:0050613">
    <property type="term" value="F:Delta14-sterol reductase activity"/>
    <property type="evidence" value="ECO:0007669"/>
    <property type="project" value="UniProtKB-EC"/>
</dbReference>
<evidence type="ECO:0000256" key="12">
    <source>
        <dbReference type="ARBA" id="ARBA00023136"/>
    </source>
</evidence>
<keyword evidence="9" id="KW-0560">Oxidoreductase</keyword>
<evidence type="ECO:0000256" key="3">
    <source>
        <dbReference type="ARBA" id="ARBA00012413"/>
    </source>
</evidence>
<feature type="transmembrane region" description="Helical" evidence="19">
    <location>
        <begin position="278"/>
        <end position="294"/>
    </location>
</feature>
<evidence type="ECO:0000256" key="9">
    <source>
        <dbReference type="ARBA" id="ARBA00023002"/>
    </source>
</evidence>
<dbReference type="Pfam" id="PF01222">
    <property type="entry name" value="ERG4_ERG24"/>
    <property type="match status" value="1"/>
</dbReference>
<feature type="transmembrane region" description="Helical" evidence="19">
    <location>
        <begin position="378"/>
        <end position="407"/>
    </location>
</feature>
<keyword evidence="13" id="KW-1207">Sterol metabolism</keyword>
<feature type="transmembrane region" description="Helical" evidence="19">
    <location>
        <begin position="21"/>
        <end position="41"/>
    </location>
</feature>
<dbReference type="PROSITE" id="PS01018">
    <property type="entry name" value="STEROL_REDUCT_2"/>
    <property type="match status" value="1"/>
</dbReference>
<keyword evidence="10" id="KW-0756">Sterol biosynthesis</keyword>
<feature type="transmembrane region" description="Helical" evidence="19">
    <location>
        <begin position="238"/>
        <end position="258"/>
    </location>
</feature>
<dbReference type="InterPro" id="IPR018083">
    <property type="entry name" value="Sterol_reductase_CS"/>
</dbReference>
<dbReference type="EMBL" id="ML003063">
    <property type="protein sequence ID" value="RKP34806.1"/>
    <property type="molecule type" value="Genomic_DNA"/>
</dbReference>
<feature type="transmembrane region" description="Helical" evidence="19">
    <location>
        <begin position="143"/>
        <end position="163"/>
    </location>
</feature>
<comment type="pathway">
    <text evidence="17">Steroid biosynthesis.</text>
</comment>
<evidence type="ECO:0000256" key="8">
    <source>
        <dbReference type="ARBA" id="ARBA00022989"/>
    </source>
</evidence>
<evidence type="ECO:0000256" key="7">
    <source>
        <dbReference type="ARBA" id="ARBA00022955"/>
    </source>
</evidence>
<accession>A0A4P9ZN22</accession>
<evidence type="ECO:0000256" key="15">
    <source>
        <dbReference type="ARBA" id="ARBA00030165"/>
    </source>
</evidence>
<reference evidence="21" key="1">
    <citation type="journal article" date="2018" name="Nat. Microbiol.">
        <title>Leveraging single-cell genomics to expand the fungal tree of life.</title>
        <authorList>
            <person name="Ahrendt S.R."/>
            <person name="Quandt C.A."/>
            <person name="Ciobanu D."/>
            <person name="Clum A."/>
            <person name="Salamov A."/>
            <person name="Andreopoulos B."/>
            <person name="Cheng J.F."/>
            <person name="Woyke T."/>
            <person name="Pelin A."/>
            <person name="Henrissat B."/>
            <person name="Reynolds N.K."/>
            <person name="Benny G.L."/>
            <person name="Smith M.E."/>
            <person name="James T.Y."/>
            <person name="Grigoriev I.V."/>
        </authorList>
    </citation>
    <scope>NUCLEOTIDE SEQUENCE [LARGE SCALE GENOMIC DNA]</scope>
    <source>
        <strain evidence="21">RSA 468</strain>
    </source>
</reference>
<evidence type="ECO:0000256" key="11">
    <source>
        <dbReference type="ARBA" id="ARBA00023098"/>
    </source>
</evidence>
<evidence type="ECO:0000256" key="4">
    <source>
        <dbReference type="ARBA" id="ARBA00022516"/>
    </source>
</evidence>
<dbReference type="PANTHER" id="PTHR21257">
    <property type="entry name" value="DELTA(14)-STEROL REDUCTASE"/>
    <property type="match status" value="1"/>
</dbReference>
<dbReference type="GO" id="GO:0005789">
    <property type="term" value="C:endoplasmic reticulum membrane"/>
    <property type="evidence" value="ECO:0007669"/>
    <property type="project" value="TreeGrafter"/>
</dbReference>
<evidence type="ECO:0000256" key="17">
    <source>
        <dbReference type="ARBA" id="ARBA00060577"/>
    </source>
</evidence>
<comment type="subcellular location">
    <subcellularLocation>
        <location evidence="1">Membrane</location>
        <topology evidence="1">Multi-pass membrane protein</topology>
    </subcellularLocation>
</comment>
<dbReference type="FunFam" id="1.20.120.1630:FF:000011">
    <property type="entry name" value="Delta(14)-sterol reductase"/>
    <property type="match status" value="1"/>
</dbReference>